<dbReference type="PANTHER" id="PTHR47996:SF3">
    <property type="entry name" value="TRANSCRIPTION FACTOR DUO1"/>
    <property type="match status" value="1"/>
</dbReference>
<dbReference type="AlphaFoldDB" id="A0ABD1RVG5"/>
<dbReference type="InterPro" id="IPR009057">
    <property type="entry name" value="Homeodomain-like_sf"/>
</dbReference>
<comment type="subcellular location">
    <subcellularLocation>
        <location evidence="1">Nucleus</location>
    </subcellularLocation>
</comment>
<dbReference type="InterPro" id="IPR017930">
    <property type="entry name" value="Myb_dom"/>
</dbReference>
<dbReference type="Proteomes" id="UP001604336">
    <property type="component" value="Unassembled WGS sequence"/>
</dbReference>
<accession>A0ABD1RVG5</accession>
<dbReference type="CDD" id="cd00167">
    <property type="entry name" value="SANT"/>
    <property type="match status" value="1"/>
</dbReference>
<dbReference type="InterPro" id="IPR001005">
    <property type="entry name" value="SANT/Myb"/>
</dbReference>
<dbReference type="PANTHER" id="PTHR47996">
    <property type="entry name" value="TRANSCRIPTION FACTOR DUO1"/>
    <property type="match status" value="1"/>
</dbReference>
<dbReference type="Pfam" id="PF00249">
    <property type="entry name" value="Myb_DNA-binding"/>
    <property type="match status" value="1"/>
</dbReference>
<name>A0ABD1RVG5_9LAMI</name>
<feature type="domain" description="HTH myb-type" evidence="4">
    <location>
        <begin position="28"/>
        <end position="82"/>
    </location>
</feature>
<comment type="caution">
    <text evidence="5">The sequence shown here is derived from an EMBL/GenBank/DDBJ whole genome shotgun (WGS) entry which is preliminary data.</text>
</comment>
<dbReference type="SUPFAM" id="SSF46689">
    <property type="entry name" value="Homeodomain-like"/>
    <property type="match status" value="1"/>
</dbReference>
<dbReference type="EMBL" id="JBFOLK010000008">
    <property type="protein sequence ID" value="KAL2492431.1"/>
    <property type="molecule type" value="Genomic_DNA"/>
</dbReference>
<dbReference type="FunFam" id="1.10.10.60:FF:000351">
    <property type="entry name" value="Transcription factor GAMYB"/>
    <property type="match status" value="1"/>
</dbReference>
<proteinExistence type="predicted"/>
<reference evidence="6" key="1">
    <citation type="submission" date="2024-07" db="EMBL/GenBank/DDBJ databases">
        <title>Two chromosome-level genome assemblies of Korean endemic species Abeliophyllum distichum and Forsythia ovata (Oleaceae).</title>
        <authorList>
            <person name="Jang H."/>
        </authorList>
    </citation>
    <scope>NUCLEOTIDE SEQUENCE [LARGE SCALE GENOMIC DNA]</scope>
</reference>
<dbReference type="PROSITE" id="PS51294">
    <property type="entry name" value="HTH_MYB"/>
    <property type="match status" value="1"/>
</dbReference>
<dbReference type="GO" id="GO:0005634">
    <property type="term" value="C:nucleus"/>
    <property type="evidence" value="ECO:0007669"/>
    <property type="project" value="UniProtKB-SubCell"/>
</dbReference>
<keyword evidence="2" id="KW-0539">Nucleus</keyword>
<evidence type="ECO:0000259" key="4">
    <source>
        <dbReference type="PROSITE" id="PS51294"/>
    </source>
</evidence>
<organism evidence="5 6">
    <name type="scientific">Abeliophyllum distichum</name>
    <dbReference type="NCBI Taxonomy" id="126358"/>
    <lineage>
        <taxon>Eukaryota</taxon>
        <taxon>Viridiplantae</taxon>
        <taxon>Streptophyta</taxon>
        <taxon>Embryophyta</taxon>
        <taxon>Tracheophyta</taxon>
        <taxon>Spermatophyta</taxon>
        <taxon>Magnoliopsida</taxon>
        <taxon>eudicotyledons</taxon>
        <taxon>Gunneridae</taxon>
        <taxon>Pentapetalae</taxon>
        <taxon>asterids</taxon>
        <taxon>lamiids</taxon>
        <taxon>Lamiales</taxon>
        <taxon>Oleaceae</taxon>
        <taxon>Forsythieae</taxon>
        <taxon>Abeliophyllum</taxon>
    </lineage>
</organism>
<dbReference type="SMART" id="SM00717">
    <property type="entry name" value="SANT"/>
    <property type="match status" value="1"/>
</dbReference>
<feature type="domain" description="Myb-like" evidence="3">
    <location>
        <begin position="39"/>
        <end position="78"/>
    </location>
</feature>
<gene>
    <name evidence="5" type="ORF">Adt_28059</name>
</gene>
<protein>
    <submittedName>
        <fullName evidence="5">Uncharacterized protein</fullName>
    </submittedName>
</protein>
<sequence>MDGKWIMYDDMSEIKKGPWKEEDKVLLNHVKNGIKFLAEEERTVIDLQAQFGNKWARIAAYLPGRTDNDVKNFWSSRQKRLARSLQTTPSSSSKQVEASGVHAPSFEALKFNLGQQREDVYERDIEQQEGKGLTDLIYPTSLNFEKSLYQLEFDPTDMKLYNALQSSISFPPQLKLDFPPQSRSQEFFKRFQDPNFF</sequence>
<dbReference type="PROSITE" id="PS50090">
    <property type="entry name" value="MYB_LIKE"/>
    <property type="match status" value="1"/>
</dbReference>
<dbReference type="Gene3D" id="1.10.10.60">
    <property type="entry name" value="Homeodomain-like"/>
    <property type="match status" value="1"/>
</dbReference>
<evidence type="ECO:0000313" key="5">
    <source>
        <dbReference type="EMBL" id="KAL2492431.1"/>
    </source>
</evidence>
<dbReference type="InterPro" id="IPR053106">
    <property type="entry name" value="Plant_Male-Germline_Reg_TFs"/>
</dbReference>
<evidence type="ECO:0000313" key="6">
    <source>
        <dbReference type="Proteomes" id="UP001604336"/>
    </source>
</evidence>
<keyword evidence="6" id="KW-1185">Reference proteome</keyword>
<evidence type="ECO:0000259" key="3">
    <source>
        <dbReference type="PROSITE" id="PS50090"/>
    </source>
</evidence>
<evidence type="ECO:0000256" key="1">
    <source>
        <dbReference type="ARBA" id="ARBA00004123"/>
    </source>
</evidence>
<evidence type="ECO:0000256" key="2">
    <source>
        <dbReference type="ARBA" id="ARBA00023242"/>
    </source>
</evidence>